<evidence type="ECO:0000259" key="1">
    <source>
        <dbReference type="Pfam" id="PF01261"/>
    </source>
</evidence>
<protein>
    <submittedName>
        <fullName evidence="2">Inosose dehydratase</fullName>
        <ecNumber evidence="2">4.2.1.44</ecNumber>
    </submittedName>
</protein>
<gene>
    <name evidence="2" type="primary">iolE_5</name>
    <name evidence="2" type="ORF">KOR42_37920</name>
</gene>
<dbReference type="Proteomes" id="UP000317243">
    <property type="component" value="Unassembled WGS sequence"/>
</dbReference>
<dbReference type="EC" id="4.2.1.44" evidence="2"/>
<name>A0A5C5WGQ7_9PLAN</name>
<dbReference type="OrthoDB" id="9779184at2"/>
<dbReference type="PANTHER" id="PTHR12110:SF53">
    <property type="entry name" value="BLR5974 PROTEIN"/>
    <property type="match status" value="1"/>
</dbReference>
<dbReference type="GO" id="GO:0050114">
    <property type="term" value="F:myo-inosose-2 dehydratase activity"/>
    <property type="evidence" value="ECO:0007669"/>
    <property type="project" value="UniProtKB-EC"/>
</dbReference>
<dbReference type="SUPFAM" id="SSF51658">
    <property type="entry name" value="Xylose isomerase-like"/>
    <property type="match status" value="1"/>
</dbReference>
<proteinExistence type="predicted"/>
<keyword evidence="2" id="KW-0456">Lyase</keyword>
<keyword evidence="3" id="KW-1185">Reference proteome</keyword>
<dbReference type="InterPro" id="IPR013022">
    <property type="entry name" value="Xyl_isomerase-like_TIM-brl"/>
</dbReference>
<sequence>MILSCFTNSYGRFGPPAAFELLASAGITHVELAIKNAGVPSFFGEQPVATDQSTEAEIVALSETIQQAGLKLSSCNVTSGNPLLPEVFQATLKKIDHAARLGVSLIVAGGGAIEDESEWEALVSHLRQIGDRCADSGIIYCCETHPGTCQNAERMLELMERVDHNSVRINFDPGNLFYYNETIDLWAEQKKVAPFIRHVHLKDCRGKFEDWYFPALGEGEAVDFEKLRTVLVEQNYSGPCSLEVEGIQGEPPLTLEQTHERIVQSVEHLKQTGWTIN</sequence>
<dbReference type="EMBL" id="SIHI01000016">
    <property type="protein sequence ID" value="TWT49974.1"/>
    <property type="molecule type" value="Genomic_DNA"/>
</dbReference>
<dbReference type="InterPro" id="IPR050312">
    <property type="entry name" value="IolE/XylAMocC-like"/>
</dbReference>
<comment type="caution">
    <text evidence="2">The sequence shown here is derived from an EMBL/GenBank/DDBJ whole genome shotgun (WGS) entry which is preliminary data.</text>
</comment>
<feature type="domain" description="Xylose isomerase-like TIM barrel" evidence="1">
    <location>
        <begin position="19"/>
        <end position="270"/>
    </location>
</feature>
<dbReference type="RefSeq" id="WP_146511221.1">
    <property type="nucleotide sequence ID" value="NZ_SIHI01000016.1"/>
</dbReference>
<evidence type="ECO:0000313" key="2">
    <source>
        <dbReference type="EMBL" id="TWT49974.1"/>
    </source>
</evidence>
<evidence type="ECO:0000313" key="3">
    <source>
        <dbReference type="Proteomes" id="UP000317243"/>
    </source>
</evidence>
<dbReference type="Pfam" id="PF01261">
    <property type="entry name" value="AP_endonuc_2"/>
    <property type="match status" value="1"/>
</dbReference>
<dbReference type="PANTHER" id="PTHR12110">
    <property type="entry name" value="HYDROXYPYRUVATE ISOMERASE"/>
    <property type="match status" value="1"/>
</dbReference>
<reference evidence="2 3" key="1">
    <citation type="submission" date="2019-02" db="EMBL/GenBank/DDBJ databases">
        <title>Deep-cultivation of Planctomycetes and their phenomic and genomic characterization uncovers novel biology.</title>
        <authorList>
            <person name="Wiegand S."/>
            <person name="Jogler M."/>
            <person name="Boedeker C."/>
            <person name="Pinto D."/>
            <person name="Vollmers J."/>
            <person name="Rivas-Marin E."/>
            <person name="Kohn T."/>
            <person name="Peeters S.H."/>
            <person name="Heuer A."/>
            <person name="Rast P."/>
            <person name="Oberbeckmann S."/>
            <person name="Bunk B."/>
            <person name="Jeske O."/>
            <person name="Meyerdierks A."/>
            <person name="Storesund J.E."/>
            <person name="Kallscheuer N."/>
            <person name="Luecker S."/>
            <person name="Lage O.M."/>
            <person name="Pohl T."/>
            <person name="Merkel B.J."/>
            <person name="Hornburger P."/>
            <person name="Mueller R.-W."/>
            <person name="Bruemmer F."/>
            <person name="Labrenz M."/>
            <person name="Spormann A.M."/>
            <person name="Op Den Camp H."/>
            <person name="Overmann J."/>
            <person name="Amann R."/>
            <person name="Jetten M.S.M."/>
            <person name="Mascher T."/>
            <person name="Medema M.H."/>
            <person name="Devos D.P."/>
            <person name="Kaster A.-K."/>
            <person name="Ovreas L."/>
            <person name="Rohde M."/>
            <person name="Galperin M.Y."/>
            <person name="Jogler C."/>
        </authorList>
    </citation>
    <scope>NUCLEOTIDE SEQUENCE [LARGE SCALE GENOMIC DNA]</scope>
    <source>
        <strain evidence="2 3">KOR42</strain>
    </source>
</reference>
<dbReference type="AlphaFoldDB" id="A0A5C5WGQ7"/>
<organism evidence="2 3">
    <name type="scientific">Thalassoglobus neptunius</name>
    <dbReference type="NCBI Taxonomy" id="1938619"/>
    <lineage>
        <taxon>Bacteria</taxon>
        <taxon>Pseudomonadati</taxon>
        <taxon>Planctomycetota</taxon>
        <taxon>Planctomycetia</taxon>
        <taxon>Planctomycetales</taxon>
        <taxon>Planctomycetaceae</taxon>
        <taxon>Thalassoglobus</taxon>
    </lineage>
</organism>
<accession>A0A5C5WGQ7</accession>
<dbReference type="Gene3D" id="3.20.20.150">
    <property type="entry name" value="Divalent-metal-dependent TIM barrel enzymes"/>
    <property type="match status" value="1"/>
</dbReference>
<dbReference type="InterPro" id="IPR036237">
    <property type="entry name" value="Xyl_isomerase-like_sf"/>
</dbReference>